<keyword evidence="3" id="KW-0547">Nucleotide-binding</keyword>
<evidence type="ECO:0000256" key="6">
    <source>
        <dbReference type="SAM" id="MobiDB-lite"/>
    </source>
</evidence>
<keyword evidence="9" id="KW-1185">Reference proteome</keyword>
<dbReference type="RefSeq" id="WP_208046136.1">
    <property type="nucleotide sequence ID" value="NZ_JAGDYL010000017.1"/>
</dbReference>
<dbReference type="GO" id="GO:0005886">
    <property type="term" value="C:plasma membrane"/>
    <property type="evidence" value="ECO:0007669"/>
    <property type="project" value="UniProtKB-SubCell"/>
</dbReference>
<evidence type="ECO:0000313" key="8">
    <source>
        <dbReference type="EMBL" id="MBO1805661.1"/>
    </source>
</evidence>
<evidence type="ECO:0000256" key="3">
    <source>
        <dbReference type="ARBA" id="ARBA00022741"/>
    </source>
</evidence>
<evidence type="ECO:0000256" key="5">
    <source>
        <dbReference type="ARBA" id="ARBA00023251"/>
    </source>
</evidence>
<comment type="caution">
    <text evidence="8">The sequence shown here is derived from an EMBL/GenBank/DDBJ whole genome shotgun (WGS) entry which is preliminary data.</text>
</comment>
<comment type="subcellular location">
    <subcellularLocation>
        <location evidence="1">Cell membrane</location>
        <topology evidence="1">Peripheral membrane protein</topology>
    </subcellularLocation>
</comment>
<dbReference type="EMBL" id="JAGDYL010000017">
    <property type="protein sequence ID" value="MBO1805661.1"/>
    <property type="molecule type" value="Genomic_DNA"/>
</dbReference>
<dbReference type="SMART" id="SM00382">
    <property type="entry name" value="AAA"/>
    <property type="match status" value="1"/>
</dbReference>
<protein>
    <submittedName>
        <fullName evidence="8">ABC transporter ATP-binding protein</fullName>
    </submittedName>
</protein>
<dbReference type="Pfam" id="PF00005">
    <property type="entry name" value="ABC_tran"/>
    <property type="match status" value="1"/>
</dbReference>
<feature type="domain" description="ABC transporter" evidence="7">
    <location>
        <begin position="24"/>
        <end position="251"/>
    </location>
</feature>
<reference evidence="8" key="1">
    <citation type="submission" date="2021-03" db="EMBL/GenBank/DDBJ databases">
        <title>Leucobacter chromiisoli sp. nov., isolated from chromium-containing soil of chemical plant.</title>
        <authorList>
            <person name="Xu Z."/>
        </authorList>
    </citation>
    <scope>NUCLEOTIDE SEQUENCE</scope>
    <source>
        <strain evidence="8">A2</strain>
    </source>
</reference>
<dbReference type="SUPFAM" id="SSF52540">
    <property type="entry name" value="P-loop containing nucleoside triphosphate hydrolases"/>
    <property type="match status" value="1"/>
</dbReference>
<name>A0A939LWD6_9MICO</name>
<dbReference type="InterPro" id="IPR017871">
    <property type="entry name" value="ABC_transporter-like_CS"/>
</dbReference>
<dbReference type="CDD" id="cd03230">
    <property type="entry name" value="ABC_DR_subfamily_A"/>
    <property type="match status" value="1"/>
</dbReference>
<sequence>MDALTRHGRSAPDPSPEPDRAPAVEITGLARGFGSGERRVRAVDGVDLVVARGEVVALLGPNGAGKTTTLDMLLGLSEPDAGEVRVLGLPPRRAVASGRLSALLQTGGLLADLTVGETVAVIAGFHGATSRVAPVMERTGLAPIARRKVSKCSGGEQQRIKFALALLPDPDVLVLDEPTTGMDVTARRRFWEVMHEEARGGRTVVFATHYLEEAEQFARRTVVMNHGRVVADGDTGELRASLGGRTVTATLPGPDPEAVLQRLRGTAPLAGLPTSGVALDGARLRVRTTDSDALAALLLEIGARDLEIAAPSLETAFTALTED</sequence>
<accession>A0A939LWD6</accession>
<dbReference type="GO" id="GO:0046677">
    <property type="term" value="P:response to antibiotic"/>
    <property type="evidence" value="ECO:0007669"/>
    <property type="project" value="UniProtKB-KW"/>
</dbReference>
<evidence type="ECO:0000259" key="7">
    <source>
        <dbReference type="PROSITE" id="PS50893"/>
    </source>
</evidence>
<dbReference type="InterPro" id="IPR003593">
    <property type="entry name" value="AAA+_ATPase"/>
</dbReference>
<dbReference type="PANTHER" id="PTHR42711:SF17">
    <property type="entry name" value="ABC TRANSPORTER ATP-BINDING PROTEIN"/>
    <property type="match status" value="1"/>
</dbReference>
<proteinExistence type="predicted"/>
<keyword evidence="5" id="KW-0046">Antibiotic resistance</keyword>
<feature type="region of interest" description="Disordered" evidence="6">
    <location>
        <begin position="1"/>
        <end position="22"/>
    </location>
</feature>
<dbReference type="InterPro" id="IPR003439">
    <property type="entry name" value="ABC_transporter-like_ATP-bd"/>
</dbReference>
<gene>
    <name evidence="8" type="ORF">J4H91_10080</name>
</gene>
<dbReference type="PANTHER" id="PTHR42711">
    <property type="entry name" value="ABC TRANSPORTER ATP-BINDING PROTEIN"/>
    <property type="match status" value="1"/>
</dbReference>
<keyword evidence="2" id="KW-0813">Transport</keyword>
<keyword evidence="4 8" id="KW-0067">ATP-binding</keyword>
<dbReference type="GO" id="GO:0016887">
    <property type="term" value="F:ATP hydrolysis activity"/>
    <property type="evidence" value="ECO:0007669"/>
    <property type="project" value="InterPro"/>
</dbReference>
<evidence type="ECO:0000256" key="4">
    <source>
        <dbReference type="ARBA" id="ARBA00022840"/>
    </source>
</evidence>
<dbReference type="InterPro" id="IPR050763">
    <property type="entry name" value="ABC_transporter_ATP-binding"/>
</dbReference>
<organism evidence="8 9">
    <name type="scientific">Leucobacter ruminantium</name>
    <dbReference type="NCBI Taxonomy" id="1289170"/>
    <lineage>
        <taxon>Bacteria</taxon>
        <taxon>Bacillati</taxon>
        <taxon>Actinomycetota</taxon>
        <taxon>Actinomycetes</taxon>
        <taxon>Micrococcales</taxon>
        <taxon>Microbacteriaceae</taxon>
        <taxon>Leucobacter</taxon>
    </lineage>
</organism>
<dbReference type="AlphaFoldDB" id="A0A939LWD6"/>
<dbReference type="GO" id="GO:0005524">
    <property type="term" value="F:ATP binding"/>
    <property type="evidence" value="ECO:0007669"/>
    <property type="project" value="UniProtKB-KW"/>
</dbReference>
<dbReference type="PROSITE" id="PS50893">
    <property type="entry name" value="ABC_TRANSPORTER_2"/>
    <property type="match status" value="1"/>
</dbReference>
<dbReference type="PROSITE" id="PS00211">
    <property type="entry name" value="ABC_TRANSPORTER_1"/>
    <property type="match status" value="1"/>
</dbReference>
<dbReference type="Gene3D" id="3.40.50.300">
    <property type="entry name" value="P-loop containing nucleotide triphosphate hydrolases"/>
    <property type="match status" value="1"/>
</dbReference>
<evidence type="ECO:0000256" key="1">
    <source>
        <dbReference type="ARBA" id="ARBA00004202"/>
    </source>
</evidence>
<dbReference type="Proteomes" id="UP000664398">
    <property type="component" value="Unassembled WGS sequence"/>
</dbReference>
<dbReference type="InterPro" id="IPR027417">
    <property type="entry name" value="P-loop_NTPase"/>
</dbReference>
<evidence type="ECO:0000313" key="9">
    <source>
        <dbReference type="Proteomes" id="UP000664398"/>
    </source>
</evidence>
<evidence type="ECO:0000256" key="2">
    <source>
        <dbReference type="ARBA" id="ARBA00022448"/>
    </source>
</evidence>